<sequence length="243" mass="26752">MARATQTLSLMAWPPHLSRWQLCAPLKAAATPVAPIATSCPPLSLRYLNEFVGKLQCAPALLDHELFPDAKEITESMALFNAVRRYVVSNNSPTWHDNGKRNGIIVVGDGTTPRTAALFAYRMPTWTSYSVDPALEKKETSKRAQGWSSISNLVVIRNKIENVRIQVNRAVLVLVHAHVTLEQALSAVDADDVVGVVTLPCCNWYGQQEVLFNRGPDLVYDDFSILSDHREVGGGGEGKMLLN</sequence>
<proteinExistence type="predicted"/>
<reference evidence="1 2" key="1">
    <citation type="journal article" date="2022" name="bioRxiv">
        <title>The genome of the oomycete Peronosclerospora sorghi, a cosmopolitan pathogen of maize and sorghum, is inflated with dispersed pseudogenes.</title>
        <authorList>
            <person name="Fletcher K."/>
            <person name="Martin F."/>
            <person name="Isakeit T."/>
            <person name="Cavanaugh K."/>
            <person name="Magill C."/>
            <person name="Michelmore R."/>
        </authorList>
    </citation>
    <scope>NUCLEOTIDE SEQUENCE [LARGE SCALE GENOMIC DNA]</scope>
    <source>
        <strain evidence="1">P6</strain>
    </source>
</reference>
<name>A0ACC0VPW7_9STRA</name>
<evidence type="ECO:0000313" key="1">
    <source>
        <dbReference type="EMBL" id="KAI9907521.1"/>
    </source>
</evidence>
<gene>
    <name evidence="1" type="ORF">PsorP6_002993</name>
</gene>
<accession>A0ACC0VPW7</accession>
<protein>
    <submittedName>
        <fullName evidence="1">Uncharacterized protein</fullName>
    </submittedName>
</protein>
<keyword evidence="2" id="KW-1185">Reference proteome</keyword>
<evidence type="ECO:0000313" key="2">
    <source>
        <dbReference type="Proteomes" id="UP001163321"/>
    </source>
</evidence>
<dbReference type="EMBL" id="CM047587">
    <property type="protein sequence ID" value="KAI9907521.1"/>
    <property type="molecule type" value="Genomic_DNA"/>
</dbReference>
<organism evidence="1 2">
    <name type="scientific">Peronosclerospora sorghi</name>
    <dbReference type="NCBI Taxonomy" id="230839"/>
    <lineage>
        <taxon>Eukaryota</taxon>
        <taxon>Sar</taxon>
        <taxon>Stramenopiles</taxon>
        <taxon>Oomycota</taxon>
        <taxon>Peronosporomycetes</taxon>
        <taxon>Peronosporales</taxon>
        <taxon>Peronosporaceae</taxon>
        <taxon>Peronosclerospora</taxon>
    </lineage>
</organism>
<dbReference type="Proteomes" id="UP001163321">
    <property type="component" value="Chromosome 8"/>
</dbReference>
<comment type="caution">
    <text evidence="1">The sequence shown here is derived from an EMBL/GenBank/DDBJ whole genome shotgun (WGS) entry which is preliminary data.</text>
</comment>